<dbReference type="InterPro" id="IPR018376">
    <property type="entry name" value="Enoyl-CoA_hyd/isom_CS"/>
</dbReference>
<evidence type="ECO:0000256" key="2">
    <source>
        <dbReference type="ARBA" id="ARBA00005254"/>
    </source>
</evidence>
<dbReference type="AlphaFoldDB" id="A0A1N7KKL3"/>
<name>A0A1N7KKL3_9RHOB</name>
<dbReference type="InterPro" id="IPR014748">
    <property type="entry name" value="Enoyl-CoA_hydra_C"/>
</dbReference>
<dbReference type="PANTHER" id="PTHR43149:SF1">
    <property type="entry name" value="DELTA(3,5)-DELTA(2,4)-DIENOYL-COA ISOMERASE, MITOCHONDRIAL"/>
    <property type="match status" value="1"/>
</dbReference>
<keyword evidence="3" id="KW-0276">Fatty acid metabolism</keyword>
<dbReference type="EMBL" id="FTOT01000001">
    <property type="protein sequence ID" value="SIS62152.1"/>
    <property type="molecule type" value="Genomic_DNA"/>
</dbReference>
<dbReference type="CDD" id="cd06558">
    <property type="entry name" value="crotonase-like"/>
    <property type="match status" value="1"/>
</dbReference>
<keyword evidence="5" id="KW-0413">Isomerase</keyword>
<evidence type="ECO:0000256" key="3">
    <source>
        <dbReference type="ARBA" id="ARBA00022832"/>
    </source>
</evidence>
<keyword evidence="8" id="KW-1185">Reference proteome</keyword>
<evidence type="ECO:0000313" key="7">
    <source>
        <dbReference type="EMBL" id="SIS62152.1"/>
    </source>
</evidence>
<dbReference type="GO" id="GO:0006635">
    <property type="term" value="P:fatty acid beta-oxidation"/>
    <property type="evidence" value="ECO:0007669"/>
    <property type="project" value="UniProtKB-UniPathway"/>
</dbReference>
<dbReference type="Gene3D" id="1.10.12.10">
    <property type="entry name" value="Lyase 2-enoyl-coa Hydratase, Chain A, domain 2"/>
    <property type="match status" value="1"/>
</dbReference>
<dbReference type="InterPro" id="IPR001753">
    <property type="entry name" value="Enoyl-CoA_hydra/iso"/>
</dbReference>
<reference evidence="7 8" key="1">
    <citation type="submission" date="2017-01" db="EMBL/GenBank/DDBJ databases">
        <authorList>
            <person name="Mah S.A."/>
            <person name="Swanson W.J."/>
            <person name="Moy G.W."/>
            <person name="Vacquier V.D."/>
        </authorList>
    </citation>
    <scope>NUCLEOTIDE SEQUENCE [LARGE SCALE GENOMIC DNA]</scope>
    <source>
        <strain evidence="7 8">DSM 26375</strain>
    </source>
</reference>
<dbReference type="PANTHER" id="PTHR43149">
    <property type="entry name" value="ENOYL-COA HYDRATASE"/>
    <property type="match status" value="1"/>
</dbReference>
<comment type="pathway">
    <text evidence="1">Lipid metabolism; fatty acid beta-oxidation.</text>
</comment>
<proteinExistence type="inferred from homology"/>
<protein>
    <submittedName>
        <fullName evidence="7">Enoyl-CoA hydratase/carnithine racemase</fullName>
    </submittedName>
</protein>
<dbReference type="STRING" id="1086013.SAMN05421774_101512"/>
<dbReference type="UniPathway" id="UPA00659"/>
<evidence type="ECO:0000256" key="4">
    <source>
        <dbReference type="ARBA" id="ARBA00023098"/>
    </source>
</evidence>
<dbReference type="NCBIfam" id="NF005699">
    <property type="entry name" value="PRK07509.1"/>
    <property type="match status" value="1"/>
</dbReference>
<evidence type="ECO:0000256" key="1">
    <source>
        <dbReference type="ARBA" id="ARBA00005005"/>
    </source>
</evidence>
<gene>
    <name evidence="7" type="ORF">SAMN05421774_101512</name>
</gene>
<dbReference type="RefSeq" id="WP_076528369.1">
    <property type="nucleotide sequence ID" value="NZ_BMEH01000001.1"/>
</dbReference>
<dbReference type="Pfam" id="PF00378">
    <property type="entry name" value="ECH_1"/>
    <property type="match status" value="1"/>
</dbReference>
<organism evidence="7 8">
    <name type="scientific">Gemmobacter megaterium</name>
    <dbReference type="NCBI Taxonomy" id="1086013"/>
    <lineage>
        <taxon>Bacteria</taxon>
        <taxon>Pseudomonadati</taxon>
        <taxon>Pseudomonadota</taxon>
        <taxon>Alphaproteobacteria</taxon>
        <taxon>Rhodobacterales</taxon>
        <taxon>Paracoccaceae</taxon>
        <taxon>Gemmobacter</taxon>
    </lineage>
</organism>
<sequence>MDPRLTITRNGPLAEIMLNRPDKRNALDMGLFDALAAAGDSLKGATGLRAVILHGAGAAFCAGIDTAEFLRMAQSLATVKAEMLAPARGQPNRFQRPVTVWAELGVPVIAAVHGVAFGAGLQLALGADFRIAAPDAKLSIMEARWGLIPDMGLTQSLPRLMRADLAKELILSARVLDAPEALALGLITRLAEDPLAEARAMAARFAQLSPDVLRAGKRLVEETWTLAPGEGLSIEAALQADLIASPNQIEAVTAGMQNRAPKFTG</sequence>
<dbReference type="Gene3D" id="3.90.226.10">
    <property type="entry name" value="2-enoyl-CoA Hydratase, Chain A, domain 1"/>
    <property type="match status" value="1"/>
</dbReference>
<dbReference type="InterPro" id="IPR045002">
    <property type="entry name" value="Ech1-like"/>
</dbReference>
<dbReference type="PROSITE" id="PS00166">
    <property type="entry name" value="ENOYL_COA_HYDRATASE"/>
    <property type="match status" value="1"/>
</dbReference>
<evidence type="ECO:0000256" key="5">
    <source>
        <dbReference type="ARBA" id="ARBA00023235"/>
    </source>
</evidence>
<evidence type="ECO:0000313" key="8">
    <source>
        <dbReference type="Proteomes" id="UP000186141"/>
    </source>
</evidence>
<comment type="similarity">
    <text evidence="2 6">Belongs to the enoyl-CoA hydratase/isomerase family.</text>
</comment>
<evidence type="ECO:0000256" key="6">
    <source>
        <dbReference type="RuleBase" id="RU003707"/>
    </source>
</evidence>
<dbReference type="OrthoDB" id="5730382at2"/>
<dbReference type="InterPro" id="IPR029045">
    <property type="entry name" value="ClpP/crotonase-like_dom_sf"/>
</dbReference>
<dbReference type="SUPFAM" id="SSF52096">
    <property type="entry name" value="ClpP/crotonase"/>
    <property type="match status" value="1"/>
</dbReference>
<accession>A0A1N7KKL3</accession>
<dbReference type="Proteomes" id="UP000186141">
    <property type="component" value="Unassembled WGS sequence"/>
</dbReference>
<dbReference type="GO" id="GO:0016853">
    <property type="term" value="F:isomerase activity"/>
    <property type="evidence" value="ECO:0007669"/>
    <property type="project" value="UniProtKB-KW"/>
</dbReference>
<keyword evidence="4" id="KW-0443">Lipid metabolism</keyword>